<organism evidence="1">
    <name type="scientific">viral metagenome</name>
    <dbReference type="NCBI Taxonomy" id="1070528"/>
    <lineage>
        <taxon>unclassified sequences</taxon>
        <taxon>metagenomes</taxon>
        <taxon>organismal metagenomes</taxon>
    </lineage>
</organism>
<proteinExistence type="predicted"/>
<dbReference type="AlphaFoldDB" id="A0A6C0J873"/>
<name>A0A6C0J873_9ZZZZ</name>
<accession>A0A6C0J873</accession>
<sequence>MDVLIKNPEFKKIVGDIKNMYENKLIHLEDKYTGDFNVGIEKLLHFNNNFLDLDEYEDRDEGDRYYEDVESFVKKFILNNKNITLSGIAIPSQYTNRIIDKNIQHTNIYKDLNSDKSVKNNIQSKKEDIFLSKLVKDVHGIVYFYGNFHLDDIIKKMKILHDLDYCHGLDFYSLMTIDVIQYDDDEYKRIAYVTFDTESG</sequence>
<evidence type="ECO:0000313" key="1">
    <source>
        <dbReference type="EMBL" id="QHU01869.1"/>
    </source>
</evidence>
<protein>
    <submittedName>
        <fullName evidence="1">Uncharacterized protein</fullName>
    </submittedName>
</protein>
<reference evidence="1" key="1">
    <citation type="journal article" date="2020" name="Nature">
        <title>Giant virus diversity and host interactions through global metagenomics.</title>
        <authorList>
            <person name="Schulz F."/>
            <person name="Roux S."/>
            <person name="Paez-Espino D."/>
            <person name="Jungbluth S."/>
            <person name="Walsh D.A."/>
            <person name="Denef V.J."/>
            <person name="McMahon K.D."/>
            <person name="Konstantinidis K.T."/>
            <person name="Eloe-Fadrosh E.A."/>
            <person name="Kyrpides N.C."/>
            <person name="Woyke T."/>
        </authorList>
    </citation>
    <scope>NUCLEOTIDE SEQUENCE</scope>
    <source>
        <strain evidence="1">GVMAG-M-3300025880-56</strain>
    </source>
</reference>
<dbReference type="EMBL" id="MN740350">
    <property type="protein sequence ID" value="QHU01869.1"/>
    <property type="molecule type" value="Genomic_DNA"/>
</dbReference>